<name>A0ABQ9I0T3_9NEOP</name>
<accession>A0ABQ9I0T3</accession>
<evidence type="ECO:0000313" key="2">
    <source>
        <dbReference type="Proteomes" id="UP001159363"/>
    </source>
</evidence>
<organism evidence="1 2">
    <name type="scientific">Dryococelus australis</name>
    <dbReference type="NCBI Taxonomy" id="614101"/>
    <lineage>
        <taxon>Eukaryota</taxon>
        <taxon>Metazoa</taxon>
        <taxon>Ecdysozoa</taxon>
        <taxon>Arthropoda</taxon>
        <taxon>Hexapoda</taxon>
        <taxon>Insecta</taxon>
        <taxon>Pterygota</taxon>
        <taxon>Neoptera</taxon>
        <taxon>Polyneoptera</taxon>
        <taxon>Phasmatodea</taxon>
        <taxon>Verophasmatodea</taxon>
        <taxon>Anareolatae</taxon>
        <taxon>Phasmatidae</taxon>
        <taxon>Eurycanthinae</taxon>
        <taxon>Dryococelus</taxon>
    </lineage>
</organism>
<dbReference type="EMBL" id="JARBHB010000003">
    <property type="protein sequence ID" value="KAJ8890252.1"/>
    <property type="molecule type" value="Genomic_DNA"/>
</dbReference>
<keyword evidence="2" id="KW-1185">Reference proteome</keyword>
<sequence>MSYIRTMPATYSIDAARSIDLVCGYTVYRTERPTYGGSTAILIKRVINHHPVNIIGPTRMSA</sequence>
<proteinExistence type="predicted"/>
<protein>
    <submittedName>
        <fullName evidence="1">Uncharacterized protein</fullName>
    </submittedName>
</protein>
<comment type="caution">
    <text evidence="1">The sequence shown here is derived from an EMBL/GenBank/DDBJ whole genome shotgun (WGS) entry which is preliminary data.</text>
</comment>
<gene>
    <name evidence="1" type="ORF">PR048_009760</name>
</gene>
<reference evidence="1 2" key="1">
    <citation type="submission" date="2023-02" db="EMBL/GenBank/DDBJ databases">
        <title>LHISI_Scaffold_Assembly.</title>
        <authorList>
            <person name="Stuart O.P."/>
            <person name="Cleave R."/>
            <person name="Magrath M.J.L."/>
            <person name="Mikheyev A.S."/>
        </authorList>
    </citation>
    <scope>NUCLEOTIDE SEQUENCE [LARGE SCALE GENOMIC DNA]</scope>
    <source>
        <strain evidence="1">Daus_M_001</strain>
        <tissue evidence="1">Leg muscle</tissue>
    </source>
</reference>
<evidence type="ECO:0000313" key="1">
    <source>
        <dbReference type="EMBL" id="KAJ8890252.1"/>
    </source>
</evidence>
<dbReference type="Proteomes" id="UP001159363">
    <property type="component" value="Chromosome 3"/>
</dbReference>